<name>A0ABW3HCC1_9SPHN</name>
<feature type="domain" description="Peptidase M13 N-terminal" evidence="11">
    <location>
        <begin position="69"/>
        <end position="440"/>
    </location>
</feature>
<evidence type="ECO:0000256" key="1">
    <source>
        <dbReference type="ARBA" id="ARBA00001947"/>
    </source>
</evidence>
<proteinExistence type="inferred from homology"/>
<evidence type="ECO:0000256" key="9">
    <source>
        <dbReference type="SAM" id="SignalP"/>
    </source>
</evidence>
<dbReference type="PROSITE" id="PS51257">
    <property type="entry name" value="PROKAR_LIPOPROTEIN"/>
    <property type="match status" value="1"/>
</dbReference>
<evidence type="ECO:0000259" key="11">
    <source>
        <dbReference type="Pfam" id="PF05649"/>
    </source>
</evidence>
<evidence type="ECO:0000256" key="8">
    <source>
        <dbReference type="SAM" id="MobiDB-lite"/>
    </source>
</evidence>
<dbReference type="InterPro" id="IPR008753">
    <property type="entry name" value="Peptidase_M13_N"/>
</dbReference>
<dbReference type="Proteomes" id="UP001596977">
    <property type="component" value="Unassembled WGS sequence"/>
</dbReference>
<organism evidence="12 13">
    <name type="scientific">Sphingomonas canadensis</name>
    <dbReference type="NCBI Taxonomy" id="1219257"/>
    <lineage>
        <taxon>Bacteria</taxon>
        <taxon>Pseudomonadati</taxon>
        <taxon>Pseudomonadota</taxon>
        <taxon>Alphaproteobacteria</taxon>
        <taxon>Sphingomonadales</taxon>
        <taxon>Sphingomonadaceae</taxon>
        <taxon>Sphingomonas</taxon>
    </lineage>
</organism>
<dbReference type="Pfam" id="PF05649">
    <property type="entry name" value="Peptidase_M13_N"/>
    <property type="match status" value="1"/>
</dbReference>
<dbReference type="PANTHER" id="PTHR11733">
    <property type="entry name" value="ZINC METALLOPROTEASE FAMILY M13 NEPRILYSIN-RELATED"/>
    <property type="match status" value="1"/>
</dbReference>
<reference evidence="13" key="1">
    <citation type="journal article" date="2019" name="Int. J. Syst. Evol. Microbiol.">
        <title>The Global Catalogue of Microorganisms (GCM) 10K type strain sequencing project: providing services to taxonomists for standard genome sequencing and annotation.</title>
        <authorList>
            <consortium name="The Broad Institute Genomics Platform"/>
            <consortium name="The Broad Institute Genome Sequencing Center for Infectious Disease"/>
            <person name="Wu L."/>
            <person name="Ma J."/>
        </authorList>
    </citation>
    <scope>NUCLEOTIDE SEQUENCE [LARGE SCALE GENOMIC DNA]</scope>
    <source>
        <strain evidence="13">CCUG 62982</strain>
    </source>
</reference>
<comment type="cofactor">
    <cofactor evidence="1">
        <name>Zn(2+)</name>
        <dbReference type="ChEBI" id="CHEBI:29105"/>
    </cofactor>
</comment>
<evidence type="ECO:0000256" key="7">
    <source>
        <dbReference type="ARBA" id="ARBA00023049"/>
    </source>
</evidence>
<sequence length="695" mass="76255">MRRIVLIATTALAAPAFLASCASKDTAAPATVAEAPPPAPVAPPAPPKPRPQLGSFGFDAAGMDASIAPGNDFYGFANGTWLKNTPIPADKSNYGMFTALDDLSKDRVRGIIEGLKGDPSNKIGMAYASYLDTATVEAKGLAPIQPWLDKVRAIKTKKDYLAMVVEGGKIGVRGPVGGYVGQDDKIPENYILTMGQGGTGMPDRDMYLVDNDKMKKVRAAYVAHLANLLKLAGEKDADKRAAAIMALETKIAKVQWTREDSSDAAKTYNKFTVAQTAKLSSATLDLPAMLKATSPKITEVLINQPTAFKGIAGILDKTPMAVLKDQMLVRSLDGLSNFLPDAVANETFAFFGTMLQGTPQREERWKRGVGFVEGTLGEEVGKEYAARYFPPEYKEKMNELVKNVLDAMGRRIDGLSWMQPQTKERAKAKLKNFTVKVGYPDRWRDYSGLEIKADDLFGNAIRSNQFDYEYELGKLGGPVRRWEWGMLPQTVNAYANFGMMEVVFPAAILQPPFFDPNADPAVNYGGIGAVIGHEISHHFDDQGAKYNEKGELSDWWTPEDVKAFGEATKALVAQYDAYEPLPGEHVKGEFTLGENIGDLAGLTIAYDAYKHSLGGQTAPVIDGYSGDQRFFLGWAQVWRRNYRDANLSGRLLTDPHSPSQYRAWVVRNLDAWYDAFAPEPGQAMFLAPAQRVRIW</sequence>
<accession>A0ABW3HCC1</accession>
<dbReference type="Pfam" id="PF01431">
    <property type="entry name" value="Peptidase_M13"/>
    <property type="match status" value="1"/>
</dbReference>
<keyword evidence="5" id="KW-0378">Hydrolase</keyword>
<keyword evidence="4" id="KW-0479">Metal-binding</keyword>
<feature type="domain" description="Peptidase M13 C-terminal" evidence="10">
    <location>
        <begin position="492"/>
        <end position="692"/>
    </location>
</feature>
<dbReference type="InterPro" id="IPR042089">
    <property type="entry name" value="Peptidase_M13_dom_2"/>
</dbReference>
<evidence type="ECO:0000259" key="10">
    <source>
        <dbReference type="Pfam" id="PF01431"/>
    </source>
</evidence>
<gene>
    <name evidence="12" type="ORF">ACFQ1E_11545</name>
</gene>
<keyword evidence="7" id="KW-0482">Metalloprotease</keyword>
<dbReference type="RefSeq" id="WP_264944718.1">
    <property type="nucleotide sequence ID" value="NZ_JAPDRA010000005.1"/>
</dbReference>
<evidence type="ECO:0000313" key="12">
    <source>
        <dbReference type="EMBL" id="MFD0946974.1"/>
    </source>
</evidence>
<dbReference type="Gene3D" id="1.10.1380.10">
    <property type="entry name" value="Neutral endopeptidase , domain2"/>
    <property type="match status" value="1"/>
</dbReference>
<evidence type="ECO:0000256" key="4">
    <source>
        <dbReference type="ARBA" id="ARBA00022723"/>
    </source>
</evidence>
<feature type="chain" id="PRO_5045811314" evidence="9">
    <location>
        <begin position="28"/>
        <end position="695"/>
    </location>
</feature>
<dbReference type="InterPro" id="IPR000718">
    <property type="entry name" value="Peptidase_M13"/>
</dbReference>
<feature type="compositionally biased region" description="Pro residues" evidence="8">
    <location>
        <begin position="35"/>
        <end position="50"/>
    </location>
</feature>
<keyword evidence="13" id="KW-1185">Reference proteome</keyword>
<dbReference type="Gene3D" id="3.40.390.10">
    <property type="entry name" value="Collagenase (Catalytic Domain)"/>
    <property type="match status" value="1"/>
</dbReference>
<dbReference type="InterPro" id="IPR024079">
    <property type="entry name" value="MetalloPept_cat_dom_sf"/>
</dbReference>
<dbReference type="InterPro" id="IPR018497">
    <property type="entry name" value="Peptidase_M13_C"/>
</dbReference>
<evidence type="ECO:0000256" key="2">
    <source>
        <dbReference type="ARBA" id="ARBA00007357"/>
    </source>
</evidence>
<comment type="similarity">
    <text evidence="2">Belongs to the peptidase M13 family.</text>
</comment>
<evidence type="ECO:0000256" key="3">
    <source>
        <dbReference type="ARBA" id="ARBA00022670"/>
    </source>
</evidence>
<comment type="caution">
    <text evidence="12">The sequence shown here is derived from an EMBL/GenBank/DDBJ whole genome shotgun (WGS) entry which is preliminary data.</text>
</comment>
<keyword evidence="3" id="KW-0645">Protease</keyword>
<protein>
    <submittedName>
        <fullName evidence="12">M13 family metallopeptidase</fullName>
    </submittedName>
</protein>
<keyword evidence="6" id="KW-0862">Zinc</keyword>
<dbReference type="CDD" id="cd08662">
    <property type="entry name" value="M13"/>
    <property type="match status" value="1"/>
</dbReference>
<evidence type="ECO:0000313" key="13">
    <source>
        <dbReference type="Proteomes" id="UP001596977"/>
    </source>
</evidence>
<feature type="region of interest" description="Disordered" evidence="8">
    <location>
        <begin position="29"/>
        <end position="54"/>
    </location>
</feature>
<keyword evidence="9" id="KW-0732">Signal</keyword>
<evidence type="ECO:0000256" key="6">
    <source>
        <dbReference type="ARBA" id="ARBA00022833"/>
    </source>
</evidence>
<evidence type="ECO:0000256" key="5">
    <source>
        <dbReference type="ARBA" id="ARBA00022801"/>
    </source>
</evidence>
<feature type="signal peptide" evidence="9">
    <location>
        <begin position="1"/>
        <end position="27"/>
    </location>
</feature>
<dbReference type="SUPFAM" id="SSF55486">
    <property type="entry name" value="Metalloproteases ('zincins'), catalytic domain"/>
    <property type="match status" value="1"/>
</dbReference>
<dbReference type="PANTHER" id="PTHR11733:SF167">
    <property type="entry name" value="FI17812P1-RELATED"/>
    <property type="match status" value="1"/>
</dbReference>
<dbReference type="PROSITE" id="PS51885">
    <property type="entry name" value="NEPRILYSIN"/>
    <property type="match status" value="1"/>
</dbReference>
<dbReference type="PRINTS" id="PR00786">
    <property type="entry name" value="NEPRILYSIN"/>
</dbReference>
<dbReference type="EMBL" id="JBHTJG010000005">
    <property type="protein sequence ID" value="MFD0946974.1"/>
    <property type="molecule type" value="Genomic_DNA"/>
</dbReference>